<keyword evidence="3" id="KW-1185">Reference proteome</keyword>
<protein>
    <recommendedName>
        <fullName evidence="1">Contractile injection system tube protein N-terminal domain-containing protein</fullName>
    </recommendedName>
</protein>
<accession>A0ABZ2PV45</accession>
<dbReference type="InterPro" id="IPR045361">
    <property type="entry name" value="CIS_tube_prot_N"/>
</dbReference>
<evidence type="ECO:0000313" key="2">
    <source>
        <dbReference type="EMBL" id="WXK38630.1"/>
    </source>
</evidence>
<reference evidence="2 3" key="1">
    <citation type="submission" date="2020-09" db="EMBL/GenBank/DDBJ databases">
        <title>Genome sequences of Mycetohabitans spp.</title>
        <authorList>
            <person name="Carter M.E."/>
            <person name="Carpenter S.C.D."/>
            <person name="Bogdanove A.J."/>
        </authorList>
    </citation>
    <scope>NUCLEOTIDE SEQUENCE [LARGE SCALE GENOMIC DNA]</scope>
    <source>
        <strain evidence="2 3">B12</strain>
    </source>
</reference>
<dbReference type="EMBL" id="CP062176">
    <property type="protein sequence ID" value="WXK38630.1"/>
    <property type="molecule type" value="Genomic_DNA"/>
</dbReference>
<proteinExistence type="predicted"/>
<dbReference type="Proteomes" id="UP001493153">
    <property type="component" value="Chromosome"/>
</dbReference>
<name>A0ABZ2PV45_9BURK</name>
<organism evidence="2 3">
    <name type="scientific">Mycetohabitans rhizoxinica</name>
    <dbReference type="NCBI Taxonomy" id="412963"/>
    <lineage>
        <taxon>Bacteria</taxon>
        <taxon>Pseudomonadati</taxon>
        <taxon>Pseudomonadota</taxon>
        <taxon>Betaproteobacteria</taxon>
        <taxon>Burkholderiales</taxon>
        <taxon>Burkholderiaceae</taxon>
        <taxon>Mycetohabitans</taxon>
    </lineage>
</organism>
<feature type="domain" description="Contractile injection system tube protein N-terminal" evidence="1">
    <location>
        <begin position="8"/>
        <end position="159"/>
    </location>
</feature>
<evidence type="ECO:0000259" key="1">
    <source>
        <dbReference type="Pfam" id="PF19266"/>
    </source>
</evidence>
<sequence length="222" mass="23939">MGLLERGLTKLTLEAYQGANGQKKIGTLTAMYNPQTISLDYAASYQTSSGINQHHDVSWYRQVEPPTLSLELILDARGPSGGKPVDAQLSQLRALCFTVGPKGEAPFLRVTWGKMSWHGHGFFAGRLQQLSVSYTLFDRNAAPLRASATLTLKGETSDDMAKLRAGQPVSRQLVSADAKTPLPNLLEQSGGAAGKADYLAVARTNGLSNLSELKPGRWLAIK</sequence>
<gene>
    <name evidence="2" type="ORF">IHE29_04785</name>
</gene>
<evidence type="ECO:0000313" key="3">
    <source>
        <dbReference type="Proteomes" id="UP001493153"/>
    </source>
</evidence>
<dbReference type="RefSeq" id="WP_338911342.1">
    <property type="nucleotide sequence ID" value="NZ_CP062176.1"/>
</dbReference>
<dbReference type="Pfam" id="PF19266">
    <property type="entry name" value="CIS_tube"/>
    <property type="match status" value="1"/>
</dbReference>